<dbReference type="InterPro" id="IPR047939">
    <property type="entry name" value="BREX_1_PglX"/>
</dbReference>
<dbReference type="Proteomes" id="UP001465119">
    <property type="component" value="Unassembled WGS sequence"/>
</dbReference>
<accession>A0ABV1C0C6</accession>
<dbReference type="Pfam" id="PF07669">
    <property type="entry name" value="Eco57I"/>
    <property type="match status" value="1"/>
</dbReference>
<reference evidence="7 8" key="1">
    <citation type="submission" date="2024-03" db="EMBL/GenBank/DDBJ databases">
        <title>Human intestinal bacterial collection.</title>
        <authorList>
            <person name="Pauvert C."/>
            <person name="Hitch T.C.A."/>
            <person name="Clavel T."/>
        </authorList>
    </citation>
    <scope>NUCLEOTIDE SEQUENCE [LARGE SCALE GENOMIC DNA]</scope>
    <source>
        <strain evidence="7 8">CLA-AA-H281</strain>
    </source>
</reference>
<dbReference type="SUPFAM" id="SSF53335">
    <property type="entry name" value="S-adenosyl-L-methionine-dependent methyltransferases"/>
    <property type="match status" value="1"/>
</dbReference>
<comment type="catalytic activity">
    <reaction evidence="5">
        <text>a 2'-deoxyadenosine in DNA + S-adenosyl-L-methionine = an N(6)-methyl-2'-deoxyadenosine in DNA + S-adenosyl-L-homocysteine + H(+)</text>
        <dbReference type="Rhea" id="RHEA:15197"/>
        <dbReference type="Rhea" id="RHEA-COMP:12418"/>
        <dbReference type="Rhea" id="RHEA-COMP:12419"/>
        <dbReference type="ChEBI" id="CHEBI:15378"/>
        <dbReference type="ChEBI" id="CHEBI:57856"/>
        <dbReference type="ChEBI" id="CHEBI:59789"/>
        <dbReference type="ChEBI" id="CHEBI:90615"/>
        <dbReference type="ChEBI" id="CHEBI:90616"/>
        <dbReference type="EC" id="2.1.1.72"/>
    </reaction>
</comment>
<keyword evidence="2 7" id="KW-0489">Methyltransferase</keyword>
<dbReference type="InterPro" id="IPR011639">
    <property type="entry name" value="MethylTrfase_TaqI-like_dom"/>
</dbReference>
<protein>
    <recommendedName>
        <fullName evidence="1">site-specific DNA-methyltransferase (adenine-specific)</fullName>
        <ecNumber evidence="1">2.1.1.72</ecNumber>
    </recommendedName>
</protein>
<comment type="caution">
    <text evidence="7">The sequence shown here is derived from an EMBL/GenBank/DDBJ whole genome shotgun (WGS) entry which is preliminary data.</text>
</comment>
<dbReference type="PANTHER" id="PTHR33841:SF1">
    <property type="entry name" value="DNA METHYLTRANSFERASE A"/>
    <property type="match status" value="1"/>
</dbReference>
<evidence type="ECO:0000256" key="5">
    <source>
        <dbReference type="ARBA" id="ARBA00047942"/>
    </source>
</evidence>
<gene>
    <name evidence="7" type="primary">pglX</name>
    <name evidence="7" type="ORF">WMO20_03660</name>
</gene>
<dbReference type="NCBIfam" id="NF033452">
    <property type="entry name" value="BREX_1_MTaseX"/>
    <property type="match status" value="1"/>
</dbReference>
<dbReference type="GO" id="GO:0009007">
    <property type="term" value="F:site-specific DNA-methyltransferase (adenine-specific) activity"/>
    <property type="evidence" value="ECO:0007669"/>
    <property type="project" value="UniProtKB-EC"/>
</dbReference>
<keyword evidence="3 7" id="KW-0808">Transferase</keyword>
<evidence type="ECO:0000256" key="4">
    <source>
        <dbReference type="ARBA" id="ARBA00022691"/>
    </source>
</evidence>
<evidence type="ECO:0000256" key="1">
    <source>
        <dbReference type="ARBA" id="ARBA00011900"/>
    </source>
</evidence>
<evidence type="ECO:0000256" key="2">
    <source>
        <dbReference type="ARBA" id="ARBA00022603"/>
    </source>
</evidence>
<dbReference type="RefSeq" id="WP_349185886.1">
    <property type="nucleotide sequence ID" value="NZ_JBBMEN010000003.1"/>
</dbReference>
<dbReference type="PANTHER" id="PTHR33841">
    <property type="entry name" value="DNA METHYLTRANSFERASE YEEA-RELATED"/>
    <property type="match status" value="1"/>
</dbReference>
<keyword evidence="4" id="KW-0949">S-adenosyl-L-methionine</keyword>
<proteinExistence type="predicted"/>
<dbReference type="EMBL" id="JBBMEN010000003">
    <property type="protein sequence ID" value="MEQ2385036.1"/>
    <property type="molecule type" value="Genomic_DNA"/>
</dbReference>
<keyword evidence="8" id="KW-1185">Reference proteome</keyword>
<evidence type="ECO:0000256" key="3">
    <source>
        <dbReference type="ARBA" id="ARBA00022679"/>
    </source>
</evidence>
<dbReference type="EC" id="2.1.1.72" evidence="1"/>
<dbReference type="InterPro" id="IPR050953">
    <property type="entry name" value="N4_N6_ade-DNA_methylase"/>
</dbReference>
<dbReference type="InterPro" id="IPR029063">
    <property type="entry name" value="SAM-dependent_MTases_sf"/>
</dbReference>
<evidence type="ECO:0000313" key="7">
    <source>
        <dbReference type="EMBL" id="MEQ2385036.1"/>
    </source>
</evidence>
<evidence type="ECO:0000313" key="8">
    <source>
        <dbReference type="Proteomes" id="UP001465119"/>
    </source>
</evidence>
<organism evidence="7 8">
    <name type="scientific">Faecalibacterium intestinale</name>
    <dbReference type="NCBI Taxonomy" id="3133155"/>
    <lineage>
        <taxon>Bacteria</taxon>
        <taxon>Bacillati</taxon>
        <taxon>Bacillota</taxon>
        <taxon>Clostridia</taxon>
        <taxon>Eubacteriales</taxon>
        <taxon>Oscillospiraceae</taxon>
        <taxon>Faecalibacterium</taxon>
    </lineage>
</organism>
<dbReference type="Gene3D" id="3.40.50.150">
    <property type="entry name" value="Vaccinia Virus protein VP39"/>
    <property type="match status" value="1"/>
</dbReference>
<sequence>MNKTAIKNFAIWARNKLIADICYRAGLMGITEKGIADPLPQSTLDAQFYDIGAAEPYLVAGEAIKQRRQLVSAIREKEADTDYATAYQYIMEEVAYTWFNRLIAVRFMEVNDYLPSHLRVLSSESGKVEPDLVTTPFDAELPFTAEEEAQIIQWKQDNKLDELFRFLFIKQCNALNEILPGLFEKTTDYTEVLLNLSVVDQEGVVYKLTHDIPEKDFNIEQGGQVEIIGWLYQYYNTEPKAAAFAKNGKITKEEIPAVTQLFTPDWIVRYMVENSLGRLWLEGHPDSDLRKNWKYYLDEAPQEPQVQAKLAEIRKEYAALNPEDLTLIDPCMGSGHILVYAFDVLMQIYTSVGYSERDAAKSILEHNLYGLDIDDRAYQLAYFAVMMKARQYNRRILNGENTCHVHAIQESNPINRAHLKFFGAGLSDLEKNTAKMQLEGLLDILTDAKEYGSILNVPEYNWALLRRFVDGIDDEVQISLESAGVEQTAEELAKLIDLGETMARKYWVTCTNPPYMHKKSMDEKLNSYLIENYPDVRNDLYGVIVDKANDLCRSNGYYSLIVQNGVMFLTGFQVLREKMLNNQIVSLIHLGARAFDEIGGEVVQTCTFTIRKSANISNYRGLYKRLTAYVGEKEKETAFHGTDNDYVSRQESFYKVSGFPFAYWLKEPVLDSFEKTALSEFAEPRQGLSTSDNDRFLRLWFETQMDNITFNCCSHKESTDCDKKWYPYNKGGLYRKWYGNAAYVINWKNDGKELREWAEWLNKHRTPMGRLVSKEYYFREGMSWSALTTGDISFRYTPRGYLFDSKGPMCFALKKDTFCYIFGFLNSRVAMMFLELLSPTLDFNQGPIRKLPFILNGQKKHQIDSLVETNVEISKVDWDSFETSWDFITHPLVSMSKGLWDATSTAAAMDYFYGYLPEASCPLEICYLLWQGQCKERFEKLKANEEELNRIFIDIYGLQDELTPEVEEKDVTVRKADLQRDIKSLLSYAVGCMFGRYSLDVPGLVLAGQPFEEKFVHASNAVTGTGVLGAPGLLRAPGALYLRTEDGVKQCTFAPDVDNVIPITDEEYLEDDIIARLCDWLKVVYGADTLEANLDYIAKALGNKGTTSREVIRNYFVNDFFKDHCQTYSVTGSGKRPIYWLFDSGKQNGFKALVYLHRYTPDTIGTLRVDYLHKMQRVYESEINRMQDMMDHTTNAREAAAAAKRKDKLTKQLKECRDYDEKISHLALSRIALDLDDGVKVNYRKLQTAADGKFYEVLADSKNIMVKEKK</sequence>
<name>A0ABV1C0C6_9FIRM</name>
<evidence type="ECO:0000259" key="6">
    <source>
        <dbReference type="Pfam" id="PF07669"/>
    </source>
</evidence>
<feature type="domain" description="Type II methyltransferase M.TaqI-like" evidence="6">
    <location>
        <begin position="366"/>
        <end position="590"/>
    </location>
</feature>
<dbReference type="GO" id="GO:0032259">
    <property type="term" value="P:methylation"/>
    <property type="evidence" value="ECO:0007669"/>
    <property type="project" value="UniProtKB-KW"/>
</dbReference>